<dbReference type="GeneID" id="20250329"/>
<protein>
    <submittedName>
        <fullName evidence="2">Uncharacterized protein</fullName>
    </submittedName>
</protein>
<accession>V3ZEE9</accession>
<dbReference type="OMA" id="CEIQDIT"/>
<dbReference type="Proteomes" id="UP000030746">
    <property type="component" value="Unassembled WGS sequence"/>
</dbReference>
<dbReference type="Gene3D" id="2.120.10.30">
    <property type="entry name" value="TolB, C-terminal domain"/>
    <property type="match status" value="1"/>
</dbReference>
<evidence type="ECO:0000256" key="1">
    <source>
        <dbReference type="SAM" id="SignalP"/>
    </source>
</evidence>
<proteinExistence type="predicted"/>
<organism evidence="2 3">
    <name type="scientific">Lottia gigantea</name>
    <name type="common">Giant owl limpet</name>
    <dbReference type="NCBI Taxonomy" id="225164"/>
    <lineage>
        <taxon>Eukaryota</taxon>
        <taxon>Metazoa</taxon>
        <taxon>Spiralia</taxon>
        <taxon>Lophotrochozoa</taxon>
        <taxon>Mollusca</taxon>
        <taxon>Gastropoda</taxon>
        <taxon>Patellogastropoda</taxon>
        <taxon>Lottioidea</taxon>
        <taxon>Lottiidae</taxon>
        <taxon>Lottia</taxon>
    </lineage>
</organism>
<dbReference type="RefSeq" id="XP_009066945.1">
    <property type="nucleotide sequence ID" value="XM_009068697.1"/>
</dbReference>
<evidence type="ECO:0000313" key="2">
    <source>
        <dbReference type="EMBL" id="ESO82442.1"/>
    </source>
</evidence>
<dbReference type="AlphaFoldDB" id="V3ZEE9"/>
<sequence length="454" mass="52173">MVTLNMRISGYISLWILLLKGSFSLELDEELKTLRYNYSMPLFERIRSKVSNTRMKLTMFQKEPTDQFCPCTYHNDSSVIQDLVSFGSHVTQCSKEMQGIASKMSTEQGGSETVHTVKQQIKYLKRRIALIKHFMEREARRIQMSLDRIAKSEKNPILHLVSHLNLQNDIQSNDPRGPRNKIYSYLVQQNRQRKPLLAQQISQVDVCSSFQKKFCTVRDLIVIDEESYLARIKRTKFLVYYHINGTMLGKFQTPSSIQGLARLSRGKDVIIGSPRRQKIFVLRLVPQISLLREINIGGKCPYGLTEVEDKIAIACAESIRFYDKSWYLLNEFPITNLTYNGKGFSWLTFNPVSRLLLFTNSETRRYIGINLDGKVVFQKESSWFPLSSPTSVVVNANGDQYVADMYKKRIVKYGLDGGFLGHLQNIIASSVNMVNNNTLLIGNQLSQVSLYRLL</sequence>
<evidence type="ECO:0000313" key="3">
    <source>
        <dbReference type="Proteomes" id="UP000030746"/>
    </source>
</evidence>
<dbReference type="SUPFAM" id="SSF63825">
    <property type="entry name" value="YWTD domain"/>
    <property type="match status" value="1"/>
</dbReference>
<gene>
    <name evidence="2" type="ORF">LOTGIDRAFT_237034</name>
</gene>
<reference evidence="2 3" key="1">
    <citation type="journal article" date="2013" name="Nature">
        <title>Insights into bilaterian evolution from three spiralian genomes.</title>
        <authorList>
            <person name="Simakov O."/>
            <person name="Marletaz F."/>
            <person name="Cho S.J."/>
            <person name="Edsinger-Gonzales E."/>
            <person name="Havlak P."/>
            <person name="Hellsten U."/>
            <person name="Kuo D.H."/>
            <person name="Larsson T."/>
            <person name="Lv J."/>
            <person name="Arendt D."/>
            <person name="Savage R."/>
            <person name="Osoegawa K."/>
            <person name="de Jong P."/>
            <person name="Grimwood J."/>
            <person name="Chapman J.A."/>
            <person name="Shapiro H."/>
            <person name="Aerts A."/>
            <person name="Otillar R.P."/>
            <person name="Terry A.Y."/>
            <person name="Boore J.L."/>
            <person name="Grigoriev I.V."/>
            <person name="Lindberg D.R."/>
            <person name="Seaver E.C."/>
            <person name="Weisblat D.A."/>
            <person name="Putnam N.H."/>
            <person name="Rokhsar D.S."/>
        </authorList>
    </citation>
    <scope>NUCLEOTIDE SEQUENCE [LARGE SCALE GENOMIC DNA]</scope>
</reference>
<dbReference type="CTD" id="20250329"/>
<dbReference type="KEGG" id="lgi:LOTGIDRAFT_237034"/>
<dbReference type="EMBL" id="KB203918">
    <property type="protein sequence ID" value="ESO82442.1"/>
    <property type="molecule type" value="Genomic_DNA"/>
</dbReference>
<feature type="signal peptide" evidence="1">
    <location>
        <begin position="1"/>
        <end position="24"/>
    </location>
</feature>
<name>V3ZEE9_LOTGI</name>
<dbReference type="InterPro" id="IPR011042">
    <property type="entry name" value="6-blade_b-propeller_TolB-like"/>
</dbReference>
<keyword evidence="1" id="KW-0732">Signal</keyword>
<dbReference type="HOGENOM" id="CLU_603105_0_0_1"/>
<feature type="chain" id="PRO_5004717737" evidence="1">
    <location>
        <begin position="25"/>
        <end position="454"/>
    </location>
</feature>
<keyword evidence="3" id="KW-1185">Reference proteome</keyword>
<dbReference type="OrthoDB" id="6092150at2759"/>